<dbReference type="Proteomes" id="UP001060368">
    <property type="component" value="Chromosome"/>
</dbReference>
<dbReference type="GO" id="GO:0015035">
    <property type="term" value="F:protein-disulfide reductase activity"/>
    <property type="evidence" value="ECO:0007669"/>
    <property type="project" value="TreeGrafter"/>
</dbReference>
<accession>A0A9E7PM88</accession>
<gene>
    <name evidence="2" type="ORF">L6E24_14125</name>
</gene>
<evidence type="ECO:0000313" key="2">
    <source>
        <dbReference type="EMBL" id="UUX92455.1"/>
    </source>
</evidence>
<dbReference type="InterPro" id="IPR036249">
    <property type="entry name" value="Thioredoxin-like_sf"/>
</dbReference>
<dbReference type="RefSeq" id="WP_257742603.1">
    <property type="nucleotide sequence ID" value="NZ_CP096115.1"/>
</dbReference>
<dbReference type="EMBL" id="CP096115">
    <property type="protein sequence ID" value="UUX92455.1"/>
    <property type="molecule type" value="Genomic_DNA"/>
</dbReference>
<name>A0A9E7PM88_9EURY</name>
<feature type="domain" description="Thioredoxin" evidence="1">
    <location>
        <begin position="1"/>
        <end position="110"/>
    </location>
</feature>
<dbReference type="PANTHER" id="PTHR45815:SF3">
    <property type="entry name" value="PROTEIN DISULFIDE-ISOMERASE A6"/>
    <property type="match status" value="1"/>
</dbReference>
<dbReference type="GeneID" id="74308864"/>
<dbReference type="SUPFAM" id="SSF52833">
    <property type="entry name" value="Thioredoxin-like"/>
    <property type="match status" value="1"/>
</dbReference>
<evidence type="ECO:0000259" key="1">
    <source>
        <dbReference type="PROSITE" id="PS51352"/>
    </source>
</evidence>
<dbReference type="GO" id="GO:0034976">
    <property type="term" value="P:response to endoplasmic reticulum stress"/>
    <property type="evidence" value="ECO:0007669"/>
    <property type="project" value="TreeGrafter"/>
</dbReference>
<reference evidence="2" key="1">
    <citation type="submission" date="2022-04" db="EMBL/GenBank/DDBJ databases">
        <title>Complete genome of Methanoplanus endosymbiosus DSM 3599.</title>
        <authorList>
            <person name="Chen S.-C."/>
            <person name="You Y.-T."/>
            <person name="Zhou Y.-Z."/>
            <person name="Lai M.-C."/>
        </authorList>
    </citation>
    <scope>NUCLEOTIDE SEQUENCE</scope>
    <source>
        <strain evidence="2">DSM 3599</strain>
    </source>
</reference>
<dbReference type="KEGG" id="mend:L6E24_14125"/>
<dbReference type="PROSITE" id="PS51352">
    <property type="entry name" value="THIOREDOXIN_2"/>
    <property type="match status" value="1"/>
</dbReference>
<dbReference type="Pfam" id="PF00085">
    <property type="entry name" value="Thioredoxin"/>
    <property type="match status" value="1"/>
</dbReference>
<proteinExistence type="predicted"/>
<dbReference type="PANTHER" id="PTHR45815">
    <property type="entry name" value="PROTEIN DISULFIDE-ISOMERASE A6"/>
    <property type="match status" value="1"/>
</dbReference>
<protein>
    <submittedName>
        <fullName evidence="2">Thioredoxin family protein</fullName>
    </submittedName>
</protein>
<keyword evidence="3" id="KW-1185">Reference proteome</keyword>
<dbReference type="InterPro" id="IPR013766">
    <property type="entry name" value="Thioredoxin_domain"/>
</dbReference>
<evidence type="ECO:0000313" key="3">
    <source>
        <dbReference type="Proteomes" id="UP001060368"/>
    </source>
</evidence>
<sequence length="130" mass="15062">MSEDIILELDEKNWEKKIENSKKPAIVMYYSESCSHCRTMKPYFEKFAGEYGDKIIFGRIDVGRSSWIRERYGVMSTPTFKYFCGGKPVSDLIGAVYPKVLENMIRDMIKHGKECADRSSEIDYEITGYA</sequence>
<dbReference type="Gene3D" id="3.40.30.10">
    <property type="entry name" value="Glutaredoxin"/>
    <property type="match status" value="1"/>
</dbReference>
<organism evidence="2 3">
    <name type="scientific">Methanoplanus endosymbiosus</name>
    <dbReference type="NCBI Taxonomy" id="33865"/>
    <lineage>
        <taxon>Archaea</taxon>
        <taxon>Methanobacteriati</taxon>
        <taxon>Methanobacteriota</taxon>
        <taxon>Stenosarchaea group</taxon>
        <taxon>Methanomicrobia</taxon>
        <taxon>Methanomicrobiales</taxon>
        <taxon>Methanomicrobiaceae</taxon>
        <taxon>Methanoplanus</taxon>
    </lineage>
</organism>
<dbReference type="CDD" id="cd02947">
    <property type="entry name" value="TRX_family"/>
    <property type="match status" value="1"/>
</dbReference>
<dbReference type="AlphaFoldDB" id="A0A9E7PM88"/>